<dbReference type="PATRIC" id="fig|584657.3.peg.4224"/>
<evidence type="ECO:0000313" key="2">
    <source>
        <dbReference type="Proteomes" id="UP000019494"/>
    </source>
</evidence>
<dbReference type="AlphaFoldDB" id="W9GJ25"/>
<keyword evidence="2" id="KW-1185">Reference proteome</keyword>
<name>W9GJ25_9MICO</name>
<organism evidence="1 2">
    <name type="scientific">Intrasporangium chromatireducens Q5-1</name>
    <dbReference type="NCBI Taxonomy" id="584657"/>
    <lineage>
        <taxon>Bacteria</taxon>
        <taxon>Bacillati</taxon>
        <taxon>Actinomycetota</taxon>
        <taxon>Actinomycetes</taxon>
        <taxon>Micrococcales</taxon>
        <taxon>Intrasporangiaceae</taxon>
        <taxon>Intrasporangium</taxon>
    </lineage>
</organism>
<keyword evidence="1" id="KW-0547">Nucleotide-binding</keyword>
<dbReference type="EMBL" id="AWQS01000404">
    <property type="protein sequence ID" value="EWT03894.1"/>
    <property type="molecule type" value="Genomic_DNA"/>
</dbReference>
<keyword evidence="1" id="KW-0067">ATP-binding</keyword>
<protein>
    <submittedName>
        <fullName evidence="1">ATP-binding protein</fullName>
    </submittedName>
</protein>
<dbReference type="Proteomes" id="UP000019494">
    <property type="component" value="Unassembled WGS sequence"/>
</dbReference>
<accession>W9GJ25</accession>
<reference evidence="2" key="1">
    <citation type="submission" date="2013-08" db="EMBL/GenBank/DDBJ databases">
        <title>Intrasporangium oryzae NRRL B-24470.</title>
        <authorList>
            <person name="Liu H."/>
            <person name="Wang G."/>
        </authorList>
    </citation>
    <scope>NUCLEOTIDE SEQUENCE [LARGE SCALE GENOMIC DNA]</scope>
    <source>
        <strain evidence="2">Q5-1</strain>
    </source>
</reference>
<dbReference type="Gene3D" id="3.40.50.300">
    <property type="entry name" value="P-loop containing nucleotide triphosphate hydrolases"/>
    <property type="match status" value="1"/>
</dbReference>
<proteinExistence type="predicted"/>
<feature type="non-terminal residue" evidence="1">
    <location>
        <position position="1"/>
    </location>
</feature>
<gene>
    <name evidence="1" type="ORF">N864_17195</name>
</gene>
<dbReference type="RefSeq" id="WP_051518916.1">
    <property type="nucleotide sequence ID" value="NZ_AWQS01000404.1"/>
</dbReference>
<dbReference type="GO" id="GO:0005524">
    <property type="term" value="F:ATP binding"/>
    <property type="evidence" value="ECO:0007669"/>
    <property type="project" value="UniProtKB-KW"/>
</dbReference>
<dbReference type="SUPFAM" id="SSF52540">
    <property type="entry name" value="P-loop containing nucleoside triphosphate hydrolases"/>
    <property type="match status" value="1"/>
</dbReference>
<dbReference type="InterPro" id="IPR027417">
    <property type="entry name" value="P-loop_NTPase"/>
</dbReference>
<comment type="caution">
    <text evidence="1">The sequence shown here is derived from an EMBL/GenBank/DDBJ whole genome shotgun (WGS) entry which is preliminary data.</text>
</comment>
<sequence length="213" mass="23620">CTSVDRECTSGGTERARVILVMGPSGSGKSRLSARLNSAYGWPIVRLDDFYREVDDPALPRSSLGIPDWDHPDSWNAEAAISALRTLVDEGRVDLPHYDIASSRVTGTHTVTARPQDRILAEGLFAGRLAARLRAEGLLAEALCVRRNRWVTFGLRLARDLSERRKAPHILVRRGLRLLRDEPRVVAEARVVGAVPVRPKRAESILAAHLPRR</sequence>
<evidence type="ECO:0000313" key="1">
    <source>
        <dbReference type="EMBL" id="EWT03894.1"/>
    </source>
</evidence>